<dbReference type="InterPro" id="IPR053311">
    <property type="entry name" value="Mucosal_Integrity_Assoc"/>
</dbReference>
<evidence type="ECO:0000259" key="2">
    <source>
        <dbReference type="PROSITE" id="PS50024"/>
    </source>
</evidence>
<evidence type="ECO:0000313" key="3">
    <source>
        <dbReference type="EMBL" id="KAG8548546.1"/>
    </source>
</evidence>
<organism evidence="3 4">
    <name type="scientific">Engystomops pustulosus</name>
    <name type="common">Tungara frog</name>
    <name type="synonym">Physalaemus pustulosus</name>
    <dbReference type="NCBI Taxonomy" id="76066"/>
    <lineage>
        <taxon>Eukaryota</taxon>
        <taxon>Metazoa</taxon>
        <taxon>Chordata</taxon>
        <taxon>Craniata</taxon>
        <taxon>Vertebrata</taxon>
        <taxon>Euteleostomi</taxon>
        <taxon>Amphibia</taxon>
        <taxon>Batrachia</taxon>
        <taxon>Anura</taxon>
        <taxon>Neobatrachia</taxon>
        <taxon>Hyloidea</taxon>
        <taxon>Leptodactylidae</taxon>
        <taxon>Leiuperinae</taxon>
        <taxon>Engystomops</taxon>
    </lineage>
</organism>
<dbReference type="Proteomes" id="UP000824782">
    <property type="component" value="Unassembled WGS sequence"/>
</dbReference>
<dbReference type="PANTHER" id="PTHR37999">
    <property type="entry name" value="MUCIN-17"/>
    <property type="match status" value="1"/>
</dbReference>
<proteinExistence type="predicted"/>
<gene>
    <name evidence="3" type="ORF">GDO81_025031</name>
</gene>
<evidence type="ECO:0000256" key="1">
    <source>
        <dbReference type="SAM" id="Phobius"/>
    </source>
</evidence>
<reference evidence="3" key="1">
    <citation type="thesis" date="2020" institute="ProQuest LLC" country="789 East Eisenhower Parkway, Ann Arbor, MI, USA">
        <title>Comparative Genomics and Chromosome Evolution.</title>
        <authorList>
            <person name="Mudd A.B."/>
        </authorList>
    </citation>
    <scope>NUCLEOTIDE SEQUENCE</scope>
    <source>
        <strain evidence="3">237g6f4</strain>
        <tissue evidence="3">Blood</tissue>
    </source>
</reference>
<feature type="domain" description="SEA" evidence="2">
    <location>
        <begin position="1"/>
        <end position="67"/>
    </location>
</feature>
<keyword evidence="1" id="KW-1133">Transmembrane helix</keyword>
<protein>
    <recommendedName>
        <fullName evidence="2">SEA domain-containing protein</fullName>
    </recommendedName>
</protein>
<dbReference type="EMBL" id="WNYA01000384">
    <property type="protein sequence ID" value="KAG8548546.1"/>
    <property type="molecule type" value="Genomic_DNA"/>
</dbReference>
<feature type="transmembrane region" description="Helical" evidence="1">
    <location>
        <begin position="165"/>
        <end position="188"/>
    </location>
</feature>
<keyword evidence="1" id="KW-0472">Membrane</keyword>
<dbReference type="PANTHER" id="PTHR37999:SF3">
    <property type="entry name" value="MUCIN-3B-LIKE"/>
    <property type="match status" value="1"/>
</dbReference>
<evidence type="ECO:0000313" key="4">
    <source>
        <dbReference type="Proteomes" id="UP000824782"/>
    </source>
</evidence>
<accession>A0AAV6ZHL4</accession>
<comment type="caution">
    <text evidence="3">The sequence shown here is derived from an EMBL/GenBank/DDBJ whole genome shotgun (WGS) entry which is preliminary data.</text>
</comment>
<name>A0AAV6ZHL4_ENGPU</name>
<sequence>MKDVYKDVPGYQDVEILKIRNGSIVVDHNVIVEIAYKPDINVTEQFEEIIQSVEKELNKIVCNATAQKNDEKCIAEDYIVDRNETLPTEYELCSMRVPLGFQDFYDPVVTNIGLVCVSQCETKFDCNGGSCQLKNITGPHCLCPRTDLYMYTSPNCNGKILKSGVYGGVGASIAILLVIICIIFFLVIRNKSDKSWDPFVTSDEVNWCDEVENEWHVDRGIVNLTNAFDNDDPDSSSGSFASGRERFKANLENVDTTLQVKIQRPEVSYA</sequence>
<dbReference type="InterPro" id="IPR000082">
    <property type="entry name" value="SEA_dom"/>
</dbReference>
<dbReference type="AlphaFoldDB" id="A0AAV6ZHL4"/>
<dbReference type="PROSITE" id="PS50024">
    <property type="entry name" value="SEA"/>
    <property type="match status" value="1"/>
</dbReference>
<keyword evidence="1" id="KW-0812">Transmembrane</keyword>
<keyword evidence="4" id="KW-1185">Reference proteome</keyword>